<gene>
    <name evidence="1" type="ordered locus">RB10412</name>
</gene>
<name>Q7UF13_RHOBA</name>
<organism evidence="1 2">
    <name type="scientific">Rhodopirellula baltica (strain DSM 10527 / NCIMB 13988 / SH1)</name>
    <dbReference type="NCBI Taxonomy" id="243090"/>
    <lineage>
        <taxon>Bacteria</taxon>
        <taxon>Pseudomonadati</taxon>
        <taxon>Planctomycetota</taxon>
        <taxon>Planctomycetia</taxon>
        <taxon>Pirellulales</taxon>
        <taxon>Pirellulaceae</taxon>
        <taxon>Rhodopirellula</taxon>
    </lineage>
</organism>
<dbReference type="KEGG" id="rba:RB10412"/>
<keyword evidence="2" id="KW-1185">Reference proteome</keyword>
<dbReference type="STRING" id="243090.RB10412"/>
<dbReference type="PATRIC" id="fig|243090.15.peg.5037"/>
<reference evidence="1 2" key="1">
    <citation type="journal article" date="2003" name="Proc. Natl. Acad. Sci. U.S.A.">
        <title>Complete genome sequence of the marine planctomycete Pirellula sp. strain 1.</title>
        <authorList>
            <person name="Gloeckner F.O."/>
            <person name="Kube M."/>
            <person name="Bauer M."/>
            <person name="Teeling H."/>
            <person name="Lombardot T."/>
            <person name="Ludwig W."/>
            <person name="Gade D."/>
            <person name="Beck A."/>
            <person name="Borzym K."/>
            <person name="Heitmann K."/>
            <person name="Rabus R."/>
            <person name="Schlesner H."/>
            <person name="Amann R."/>
            <person name="Reinhardt R."/>
        </authorList>
    </citation>
    <scope>NUCLEOTIDE SEQUENCE [LARGE SCALE GENOMIC DNA]</scope>
    <source>
        <strain evidence="2">DSM 10527 / NCIMB 13988 / SH1</strain>
    </source>
</reference>
<dbReference type="HOGENOM" id="CLU_2976315_0_0_0"/>
<dbReference type="AlphaFoldDB" id="Q7UF13"/>
<protein>
    <submittedName>
        <fullName evidence="1">Uncharacterized protein</fullName>
    </submittedName>
</protein>
<dbReference type="Proteomes" id="UP000001025">
    <property type="component" value="Chromosome"/>
</dbReference>
<evidence type="ECO:0000313" key="2">
    <source>
        <dbReference type="Proteomes" id="UP000001025"/>
    </source>
</evidence>
<sequence length="58" mass="6812">MRNPIVCQRFFRVTRAQQKTTILQALLRFAPLTVPLVRFRERRKSVSSLYFNVNTDGA</sequence>
<proteinExistence type="predicted"/>
<dbReference type="EnsemblBacteria" id="CAD78870">
    <property type="protein sequence ID" value="CAD78870"/>
    <property type="gene ID" value="RB10412"/>
</dbReference>
<accession>Q7UF13</accession>
<dbReference type="EMBL" id="BX294151">
    <property type="protein sequence ID" value="CAD78870.1"/>
    <property type="molecule type" value="Genomic_DNA"/>
</dbReference>
<evidence type="ECO:0000313" key="1">
    <source>
        <dbReference type="EMBL" id="CAD78870.1"/>
    </source>
</evidence>
<dbReference type="InParanoid" id="Q7UF13"/>